<dbReference type="SMART" id="SM00089">
    <property type="entry name" value="PKD"/>
    <property type="match status" value="3"/>
</dbReference>
<feature type="signal peptide" evidence="2">
    <location>
        <begin position="1"/>
        <end position="25"/>
    </location>
</feature>
<dbReference type="InterPro" id="IPR013783">
    <property type="entry name" value="Ig-like_fold"/>
</dbReference>
<evidence type="ECO:0000256" key="1">
    <source>
        <dbReference type="ARBA" id="ARBA00022729"/>
    </source>
</evidence>
<accession>A0ABX0I3G4</accession>
<keyword evidence="5" id="KW-1185">Reference proteome</keyword>
<keyword evidence="1 2" id="KW-0732">Signal</keyword>
<evidence type="ECO:0000259" key="3">
    <source>
        <dbReference type="SMART" id="SM00089"/>
    </source>
</evidence>
<dbReference type="Pfam" id="PF18962">
    <property type="entry name" value="Por_Secre_tail"/>
    <property type="match status" value="1"/>
</dbReference>
<name>A0ABX0I3G4_9FLAO</name>
<dbReference type="Gene3D" id="2.60.40.740">
    <property type="match status" value="9"/>
</dbReference>
<feature type="domain" description="PKD/Chitinase" evidence="3">
    <location>
        <begin position="963"/>
        <end position="1032"/>
    </location>
</feature>
<dbReference type="RefSeq" id="WP_166076822.1">
    <property type="nucleotide sequence ID" value="NZ_JAAJBT010000003.1"/>
</dbReference>
<organism evidence="4 5">
    <name type="scientific">Flavobacterium difficile</name>
    <dbReference type="NCBI Taxonomy" id="2709659"/>
    <lineage>
        <taxon>Bacteria</taxon>
        <taxon>Pseudomonadati</taxon>
        <taxon>Bacteroidota</taxon>
        <taxon>Flavobacteriia</taxon>
        <taxon>Flavobacteriales</taxon>
        <taxon>Flavobacteriaceae</taxon>
        <taxon>Flavobacterium</taxon>
    </lineage>
</organism>
<gene>
    <name evidence="4" type="ORF">G4D72_06375</name>
</gene>
<evidence type="ECO:0000313" key="5">
    <source>
        <dbReference type="Proteomes" id="UP000800984"/>
    </source>
</evidence>
<feature type="chain" id="PRO_5046010487" evidence="2">
    <location>
        <begin position="26"/>
        <end position="1184"/>
    </location>
</feature>
<sequence length="1184" mass="119632">MKQKITLLTLLILFAIKGHTQTQFWADTFDTAPTSGTRTPEENGGTPTSYFRLTDGSNINQVVPFSGRQGTSFWAGEDHNGTGTGFTASGAEGALPASNPANELHINWTGINIAGKSNLSFRGLIAAASTNEPWDNQTACISGVATTNTDYIIVEYSIDGGPFVNIIRFYNRGSATNGVDKYLFEDTDNNGCGDGIQLTNTFGEFTKNIVGTGNTMNLRIRVFSEGNNEEWGIDNFRLFEVAACTPPTITANPPNRTICNGTNTTFTSSASGATTYQWQVNTGSGFTDITNGGVYSGATSNTLTITGATAGMSGYLYRAVAINGVASCFTNSNSATLTISNITSTEIVTNVSCNGSNNGSIAITPSGGIGPYTYSWSPSGATSATITGLSVGLYTVTITDNVGCQITRNFTITQPTSLSLNPNSQTNVSCNGGTNGAASVNPASGGAGGYTYNWTPGNPNGDGTTIVTGLSAGTWTCTVTDANGCFTTRNFTITQPASAVSGTTAVTNIACNGGTNGAINLTPTGGTPPYTFNWGGGITTEDRTGLSAGSYSVTITDANGCTGTINVTVTQPASAVSGTRTVTNVFCFGGTNGAINLTPTGGTPPYTFNWGGGITTEDRTGLSAGTYSVTITDANGCTGTVNVTVTQPASAVSGTTVVTNVACFGGSNGAINLTPTGGTPPYTFSWGGGITTEDRTGLSAGTYSVTITDANGCTGTVSGITVTQPASAVSGTTAVTNIACNGGTNGAINLTPTGGTPPYTFSWVGGITTEDRTGLSAGSYSVTITDANACTGTVNVTVTQPTAISLASGALTNVSCNGGSNGSASVSPTGGAGGYTYSWSPSGGTAATATGLSAGTYTVTVTDANGCTATRNFTITQPTTISLASGALTNVSCNGGSNGSASVSPTGGAGGYTYSWSPSGGTAATATGLSAGTYTVTVTDANGCTATRNFTITQPTTISLASGALTNVSCNGGSNGSASVSPTGGAGGYTYSWSPSGGTAATATGLSAGTYTVTVTDANACTATRNFTITQPTAIDATVSQNAGILTANQTGATYQWYQCPNTVIAGATNQTFTPTVVGDYKVEVTIGGCSITSTCVTVTTLGNTSFDASNFMYYPNPTSNILYIKNGNLIDDVEVYNLLGQQILFTKSTSKEIELNLAMLPSGSYMIKVTAEGKSKTIKILKQ</sequence>
<dbReference type="InterPro" id="IPR026444">
    <property type="entry name" value="Secre_tail"/>
</dbReference>
<feature type="domain" description="PKD/Chitinase" evidence="3">
    <location>
        <begin position="886"/>
        <end position="955"/>
    </location>
</feature>
<dbReference type="EMBL" id="JAAJBT010000003">
    <property type="protein sequence ID" value="NHM01733.1"/>
    <property type="molecule type" value="Genomic_DNA"/>
</dbReference>
<comment type="caution">
    <text evidence="4">The sequence shown here is derived from an EMBL/GenBank/DDBJ whole genome shotgun (WGS) entry which is preliminary data.</text>
</comment>
<proteinExistence type="predicted"/>
<dbReference type="InterPro" id="IPR025667">
    <property type="entry name" value="SprB_repeat"/>
</dbReference>
<reference evidence="4 5" key="1">
    <citation type="submission" date="2020-02" db="EMBL/GenBank/DDBJ databases">
        <authorList>
            <person name="Chen W.-M."/>
        </authorList>
    </citation>
    <scope>NUCLEOTIDE SEQUENCE [LARGE SCALE GENOMIC DNA]</scope>
    <source>
        <strain evidence="4 5">KDG-16</strain>
    </source>
</reference>
<dbReference type="Gene3D" id="2.60.40.10">
    <property type="entry name" value="Immunoglobulins"/>
    <property type="match status" value="1"/>
</dbReference>
<dbReference type="InterPro" id="IPR022409">
    <property type="entry name" value="PKD/Chitinase_dom"/>
</dbReference>
<protein>
    <submittedName>
        <fullName evidence="4">T9SS type A sorting domain-containing protein</fullName>
    </submittedName>
</protein>
<dbReference type="NCBIfam" id="TIGR04183">
    <property type="entry name" value="Por_Secre_tail"/>
    <property type="match status" value="1"/>
</dbReference>
<dbReference type="Proteomes" id="UP000800984">
    <property type="component" value="Unassembled WGS sequence"/>
</dbReference>
<evidence type="ECO:0000256" key="2">
    <source>
        <dbReference type="SAM" id="SignalP"/>
    </source>
</evidence>
<dbReference type="Pfam" id="PF13573">
    <property type="entry name" value="SprB"/>
    <property type="match status" value="9"/>
</dbReference>
<evidence type="ECO:0000313" key="4">
    <source>
        <dbReference type="EMBL" id="NHM01733.1"/>
    </source>
</evidence>
<feature type="domain" description="PKD/Chitinase" evidence="3">
    <location>
        <begin position="809"/>
        <end position="878"/>
    </location>
</feature>